<dbReference type="EMBL" id="JBDPGJ010000005">
    <property type="protein sequence ID" value="MEX0408035.1"/>
    <property type="molecule type" value="Genomic_DNA"/>
</dbReference>
<evidence type="ECO:0000313" key="2">
    <source>
        <dbReference type="EMBL" id="MEX0408035.1"/>
    </source>
</evidence>
<proteinExistence type="predicted"/>
<reference evidence="2 3" key="1">
    <citation type="submission" date="2024-05" db="EMBL/GenBank/DDBJ databases">
        <authorList>
            <person name="Jiang F."/>
        </authorList>
    </citation>
    <scope>NUCLEOTIDE SEQUENCE [LARGE SCALE GENOMIC DNA]</scope>
    <source>
        <strain evidence="2 3">LZ166</strain>
    </source>
</reference>
<comment type="caution">
    <text evidence="2">The sequence shown here is derived from an EMBL/GenBank/DDBJ whole genome shotgun (WGS) entry which is preliminary data.</text>
</comment>
<keyword evidence="1" id="KW-1133">Transmembrane helix</keyword>
<keyword evidence="3" id="KW-1185">Reference proteome</keyword>
<dbReference type="Proteomes" id="UP001556692">
    <property type="component" value="Unassembled WGS sequence"/>
</dbReference>
<name>A0ABV3SR68_9HYPH</name>
<protein>
    <submittedName>
        <fullName evidence="2">Uncharacterized protein</fullName>
    </submittedName>
</protein>
<sequence length="86" mass="10076">MERLMETAAEIWNEHIRLNLIWVFLAGMIAILYSMRRRWREHWNSTGDDRFLGLNAEAFRLIGPLFAWMILFGIPATIADMVLGPK</sequence>
<organism evidence="2 3">
    <name type="scientific">Aquibium pacificus</name>
    <dbReference type="NCBI Taxonomy" id="3153579"/>
    <lineage>
        <taxon>Bacteria</taxon>
        <taxon>Pseudomonadati</taxon>
        <taxon>Pseudomonadota</taxon>
        <taxon>Alphaproteobacteria</taxon>
        <taxon>Hyphomicrobiales</taxon>
        <taxon>Phyllobacteriaceae</taxon>
        <taxon>Aquibium</taxon>
    </lineage>
</organism>
<dbReference type="RefSeq" id="WP_367955919.1">
    <property type="nucleotide sequence ID" value="NZ_JBDPGJ010000005.1"/>
</dbReference>
<keyword evidence="1" id="KW-0472">Membrane</keyword>
<gene>
    <name evidence="2" type="ORF">ABGN05_20460</name>
</gene>
<keyword evidence="1" id="KW-0812">Transmembrane</keyword>
<evidence type="ECO:0000313" key="3">
    <source>
        <dbReference type="Proteomes" id="UP001556692"/>
    </source>
</evidence>
<feature type="transmembrane region" description="Helical" evidence="1">
    <location>
        <begin position="20"/>
        <end position="37"/>
    </location>
</feature>
<feature type="transmembrane region" description="Helical" evidence="1">
    <location>
        <begin position="58"/>
        <end position="78"/>
    </location>
</feature>
<evidence type="ECO:0000256" key="1">
    <source>
        <dbReference type="SAM" id="Phobius"/>
    </source>
</evidence>
<accession>A0ABV3SR68</accession>